<name>A0A1F5ZVT6_9BACT</name>
<protein>
    <recommendedName>
        <fullName evidence="3">Glutamine amidotransferase type-2 domain-containing protein</fullName>
    </recommendedName>
</protein>
<dbReference type="Gene3D" id="3.60.20.10">
    <property type="entry name" value="Glutamine Phosphoribosylpyrophosphate, subunit 1, domain 1"/>
    <property type="match status" value="1"/>
</dbReference>
<dbReference type="SUPFAM" id="SSF56235">
    <property type="entry name" value="N-terminal nucleophile aminohydrolases (Ntn hydrolases)"/>
    <property type="match status" value="1"/>
</dbReference>
<dbReference type="STRING" id="1798382.A3D77_06175"/>
<dbReference type="EMBL" id="MFJL01000011">
    <property type="protein sequence ID" value="OGG16570.1"/>
    <property type="molecule type" value="Genomic_DNA"/>
</dbReference>
<dbReference type="AlphaFoldDB" id="A0A1F5ZVT6"/>
<dbReference type="Gene3D" id="3.40.50.2020">
    <property type="match status" value="1"/>
</dbReference>
<keyword evidence="1" id="KW-0808">Transferase</keyword>
<evidence type="ECO:0000256" key="2">
    <source>
        <dbReference type="ARBA" id="ARBA00022962"/>
    </source>
</evidence>
<dbReference type="InterPro" id="IPR017932">
    <property type="entry name" value="GATase_2_dom"/>
</dbReference>
<comment type="caution">
    <text evidence="4">The sequence shown here is derived from an EMBL/GenBank/DDBJ whole genome shotgun (WGS) entry which is preliminary data.</text>
</comment>
<dbReference type="Proteomes" id="UP000176923">
    <property type="component" value="Unassembled WGS sequence"/>
</dbReference>
<dbReference type="CDD" id="cd06223">
    <property type="entry name" value="PRTases_typeI"/>
    <property type="match status" value="1"/>
</dbReference>
<organism evidence="4 5">
    <name type="scientific">Candidatus Gottesmanbacteria bacterium RIFCSPHIGHO2_02_FULL_39_11</name>
    <dbReference type="NCBI Taxonomy" id="1798382"/>
    <lineage>
        <taxon>Bacteria</taxon>
        <taxon>Candidatus Gottesmaniibacteriota</taxon>
    </lineage>
</organism>
<dbReference type="Pfam" id="PF13537">
    <property type="entry name" value="GATase_7"/>
    <property type="match status" value="1"/>
</dbReference>
<evidence type="ECO:0000313" key="5">
    <source>
        <dbReference type="Proteomes" id="UP000176923"/>
    </source>
</evidence>
<accession>A0A1F5ZVT6</accession>
<dbReference type="SUPFAM" id="SSF53271">
    <property type="entry name" value="PRTase-like"/>
    <property type="match status" value="1"/>
</dbReference>
<gene>
    <name evidence="4" type="ORF">A3D77_06175</name>
</gene>
<feature type="domain" description="Glutamine amidotransferase type-2" evidence="3">
    <location>
        <begin position="1"/>
        <end position="80"/>
    </location>
</feature>
<evidence type="ECO:0000259" key="3">
    <source>
        <dbReference type="PROSITE" id="PS51278"/>
    </source>
</evidence>
<dbReference type="PANTHER" id="PTHR11907">
    <property type="entry name" value="AMIDOPHOSPHORIBOSYLTRANSFERASE"/>
    <property type="match status" value="1"/>
</dbReference>
<keyword evidence="2" id="KW-0315">Glutamine amidotransferase</keyword>
<dbReference type="InterPro" id="IPR029055">
    <property type="entry name" value="Ntn_hydrolases_N"/>
</dbReference>
<dbReference type="InterPro" id="IPR029057">
    <property type="entry name" value="PRTase-like"/>
</dbReference>
<dbReference type="InterPro" id="IPR000836">
    <property type="entry name" value="PRTase_dom"/>
</dbReference>
<dbReference type="PROSITE" id="PS51278">
    <property type="entry name" value="GATASE_TYPE_2"/>
    <property type="match status" value="1"/>
</dbReference>
<evidence type="ECO:0000256" key="1">
    <source>
        <dbReference type="ARBA" id="ARBA00022679"/>
    </source>
</evidence>
<evidence type="ECO:0000313" key="4">
    <source>
        <dbReference type="EMBL" id="OGG16570.1"/>
    </source>
</evidence>
<proteinExistence type="predicted"/>
<dbReference type="GO" id="GO:0016740">
    <property type="term" value="F:transferase activity"/>
    <property type="evidence" value="ECO:0007669"/>
    <property type="project" value="UniProtKB-KW"/>
</dbReference>
<reference evidence="4 5" key="1">
    <citation type="journal article" date="2016" name="Nat. Commun.">
        <title>Thousands of microbial genomes shed light on interconnected biogeochemical processes in an aquifer system.</title>
        <authorList>
            <person name="Anantharaman K."/>
            <person name="Brown C.T."/>
            <person name="Hug L.A."/>
            <person name="Sharon I."/>
            <person name="Castelle C.J."/>
            <person name="Probst A.J."/>
            <person name="Thomas B.C."/>
            <person name="Singh A."/>
            <person name="Wilkins M.J."/>
            <person name="Karaoz U."/>
            <person name="Brodie E.L."/>
            <person name="Williams K.H."/>
            <person name="Hubbard S.S."/>
            <person name="Banfield J.F."/>
        </authorList>
    </citation>
    <scope>NUCLEOTIDE SEQUENCE [LARGE SCALE GENOMIC DNA]</scope>
</reference>
<sequence>MTWEHRLISALSQVAGAYSLLIGIDGKLFVTRDEMGIRPLILGQIKDKWIVASETHALTKVGAVILREVKRGEIIRIDSSGMSVIKRGVEGSGHFCDFEWAYFGRPDSLLPTHEEEGTGRHPSDWLSISSFRERCGGILAREWPIPQASFVLGIPDSGMAVATGYATALKLPYRQAIIRDHFDPHGSQRLFMRDDQKKRIKNKVLGKLSLISDNYTWKDAVVVVGDDSIVRGNVASKITKAIFARGAKEVHWIIGFPPVAHPCYLGVSIRTKDELIAAKYKSDPKRIAKKIGATSVNYISHKGFIRARLLSSSINTPANLSHIFLANGGCAGCVTGQYPISREGHPYRL</sequence>